<keyword evidence="1" id="KW-0812">Transmembrane</keyword>
<keyword evidence="1" id="KW-1133">Transmembrane helix</keyword>
<reference evidence="2 3" key="1">
    <citation type="submission" date="2021-03" db="EMBL/GenBank/DDBJ databases">
        <title>Genomic Encyclopedia of Type Strains, Phase IV (KMG-IV): sequencing the most valuable type-strain genomes for metagenomic binning, comparative biology and taxonomic classification.</title>
        <authorList>
            <person name="Goeker M."/>
        </authorList>
    </citation>
    <scope>NUCLEOTIDE SEQUENCE [LARGE SCALE GENOMIC DNA]</scope>
    <source>
        <strain evidence="2 3">DSM 101953</strain>
    </source>
</reference>
<sequence length="107" mass="11742">MIIKGIENMDGGNIMSQIQQGGKFVIYTYCFSVVLMTFRRSSGIYFIKAGEGSVKKGLKYTLLTFLVGWWGIPWGPIYSIGAFVTNFKGGKDVTNEVLAALSNQNAS</sequence>
<keyword evidence="3" id="KW-1185">Reference proteome</keyword>
<comment type="caution">
    <text evidence="2">The sequence shown here is derived from an EMBL/GenBank/DDBJ whole genome shotgun (WGS) entry which is preliminary data.</text>
</comment>
<keyword evidence="1" id="KW-0472">Membrane</keyword>
<dbReference type="EMBL" id="JAGGLV010000007">
    <property type="protein sequence ID" value="MBP2112457.1"/>
    <property type="molecule type" value="Genomic_DNA"/>
</dbReference>
<feature type="transmembrane region" description="Helical" evidence="1">
    <location>
        <begin position="20"/>
        <end position="39"/>
    </location>
</feature>
<feature type="transmembrane region" description="Helical" evidence="1">
    <location>
        <begin position="60"/>
        <end position="84"/>
    </location>
</feature>
<dbReference type="RefSeq" id="WP_209873364.1">
    <property type="nucleotide sequence ID" value="NZ_JAGGLV010000007.1"/>
</dbReference>
<evidence type="ECO:0000256" key="1">
    <source>
        <dbReference type="SAM" id="Phobius"/>
    </source>
</evidence>
<gene>
    <name evidence="2" type="ORF">J2Z70_002611</name>
</gene>
<name>A0ABS4NQX7_9BACL</name>
<evidence type="ECO:0000313" key="2">
    <source>
        <dbReference type="EMBL" id="MBP2112457.1"/>
    </source>
</evidence>
<accession>A0ABS4NQX7</accession>
<evidence type="ECO:0000313" key="3">
    <source>
        <dbReference type="Proteomes" id="UP000773462"/>
    </source>
</evidence>
<proteinExistence type="predicted"/>
<dbReference type="Proteomes" id="UP000773462">
    <property type="component" value="Unassembled WGS sequence"/>
</dbReference>
<protein>
    <submittedName>
        <fullName evidence="2">Uncharacterized protein</fullName>
    </submittedName>
</protein>
<organism evidence="2 3">
    <name type="scientific">Paenibacillus silagei</name>
    <dbReference type="NCBI Taxonomy" id="1670801"/>
    <lineage>
        <taxon>Bacteria</taxon>
        <taxon>Bacillati</taxon>
        <taxon>Bacillota</taxon>
        <taxon>Bacilli</taxon>
        <taxon>Bacillales</taxon>
        <taxon>Paenibacillaceae</taxon>
        <taxon>Paenibacillus</taxon>
    </lineage>
</organism>